<comment type="caution">
    <text evidence="3">The sequence shown here is derived from an EMBL/GenBank/DDBJ whole genome shotgun (WGS) entry which is preliminary data.</text>
</comment>
<reference evidence="3 4" key="1">
    <citation type="submission" date="2018-04" db="EMBL/GenBank/DDBJ databases">
        <authorList>
            <person name="Zhang X."/>
            <person name="Yuan J."/>
            <person name="Li F."/>
            <person name="Xiang J."/>
        </authorList>
    </citation>
    <scope>NUCLEOTIDE SEQUENCE [LARGE SCALE GENOMIC DNA]</scope>
    <source>
        <tissue evidence="3">Muscle</tissue>
    </source>
</reference>
<feature type="compositionally biased region" description="Low complexity" evidence="1">
    <location>
        <begin position="188"/>
        <end position="209"/>
    </location>
</feature>
<feature type="transmembrane region" description="Helical" evidence="2">
    <location>
        <begin position="43"/>
        <end position="64"/>
    </location>
</feature>
<evidence type="ECO:0000313" key="4">
    <source>
        <dbReference type="Proteomes" id="UP000283509"/>
    </source>
</evidence>
<evidence type="ECO:0000313" key="3">
    <source>
        <dbReference type="EMBL" id="ROT80140.1"/>
    </source>
</evidence>
<sequence>MVVSGGAVLRHGRGGRPPGGPPGRASAPTTAGVATPRGRGRRLVALLTLFPAAVGATLAAPTLAFSASLAHLFPGAPLSGMRALVAVGGVTGLWAACLGGVLAGSRAAHRLACDGLAPRCLGRVSRRTATPWAAALACGAASALTAALCSSRLLLRAAGAGGLTAGVAGASAVVARRFRPEATHPLEAPARPSPAHRASPAPSRSASHSELTDLTPPPPPTAATRPATTASRASWPWSGRAARGSSVVEPPIPPTWGSWRTSRFLLATFITNCPRHPPPTPAFQEGVPLLPLLAVLANITLLLHLPPAALTAACGCGAAAGAVWLVQGRSGSIEAALSRALLTHSGQDSPPDLLTDLAIILSHPLPSFATRSLLLSPPLTLPISLSGFISPFFIPSSHNLPFLFLFHNRYPSINVKMCHNRPSRVIINLKVSLLA</sequence>
<keyword evidence="2" id="KW-0472">Membrane</keyword>
<feature type="region of interest" description="Disordered" evidence="1">
    <location>
        <begin position="1"/>
        <end position="35"/>
    </location>
</feature>
<accession>A0A3R7MLN2</accession>
<dbReference type="AlphaFoldDB" id="A0A3R7MLN2"/>
<keyword evidence="2" id="KW-1133">Transmembrane helix</keyword>
<dbReference type="Proteomes" id="UP000283509">
    <property type="component" value="Unassembled WGS sequence"/>
</dbReference>
<evidence type="ECO:0000256" key="2">
    <source>
        <dbReference type="SAM" id="Phobius"/>
    </source>
</evidence>
<proteinExistence type="predicted"/>
<dbReference type="GO" id="GO:0015171">
    <property type="term" value="F:amino acid transmembrane transporter activity"/>
    <property type="evidence" value="ECO:0007669"/>
    <property type="project" value="TreeGrafter"/>
</dbReference>
<feature type="compositionally biased region" description="Low complexity" evidence="1">
    <location>
        <begin position="222"/>
        <end position="234"/>
    </location>
</feature>
<dbReference type="GO" id="GO:0005886">
    <property type="term" value="C:plasma membrane"/>
    <property type="evidence" value="ECO:0007669"/>
    <property type="project" value="TreeGrafter"/>
</dbReference>
<keyword evidence="4" id="KW-1185">Reference proteome</keyword>
<keyword evidence="2" id="KW-0812">Transmembrane</keyword>
<dbReference type="Gene3D" id="1.20.1740.10">
    <property type="entry name" value="Amino acid/polyamine transporter I"/>
    <property type="match status" value="1"/>
</dbReference>
<gene>
    <name evidence="3" type="ORF">C7M84_001138</name>
</gene>
<feature type="region of interest" description="Disordered" evidence="1">
    <location>
        <begin position="183"/>
        <end position="252"/>
    </location>
</feature>
<feature type="transmembrane region" description="Helical" evidence="2">
    <location>
        <begin position="154"/>
        <end position="175"/>
    </location>
</feature>
<dbReference type="PANTHER" id="PTHR43243">
    <property type="entry name" value="INNER MEMBRANE TRANSPORTER YGJI-RELATED"/>
    <property type="match status" value="1"/>
</dbReference>
<organism evidence="3 4">
    <name type="scientific">Penaeus vannamei</name>
    <name type="common">Whiteleg shrimp</name>
    <name type="synonym">Litopenaeus vannamei</name>
    <dbReference type="NCBI Taxonomy" id="6689"/>
    <lineage>
        <taxon>Eukaryota</taxon>
        <taxon>Metazoa</taxon>
        <taxon>Ecdysozoa</taxon>
        <taxon>Arthropoda</taxon>
        <taxon>Crustacea</taxon>
        <taxon>Multicrustacea</taxon>
        <taxon>Malacostraca</taxon>
        <taxon>Eumalacostraca</taxon>
        <taxon>Eucarida</taxon>
        <taxon>Decapoda</taxon>
        <taxon>Dendrobranchiata</taxon>
        <taxon>Penaeoidea</taxon>
        <taxon>Penaeidae</taxon>
        <taxon>Penaeus</taxon>
    </lineage>
</organism>
<name>A0A3R7MLN2_PENVA</name>
<dbReference type="OrthoDB" id="3900342at2759"/>
<protein>
    <submittedName>
        <fullName evidence="3">Low affinity cationic amino acid transporter 2</fullName>
    </submittedName>
</protein>
<dbReference type="PANTHER" id="PTHR43243:SF20">
    <property type="entry name" value="CATIONIC AMINO ACID TRANSPORTER 3"/>
    <property type="match status" value="1"/>
</dbReference>
<dbReference type="EMBL" id="QCYY01001149">
    <property type="protein sequence ID" value="ROT80140.1"/>
    <property type="molecule type" value="Genomic_DNA"/>
</dbReference>
<evidence type="ECO:0000256" key="1">
    <source>
        <dbReference type="SAM" id="MobiDB-lite"/>
    </source>
</evidence>
<feature type="transmembrane region" description="Helical" evidence="2">
    <location>
        <begin position="84"/>
        <end position="108"/>
    </location>
</feature>
<reference evidence="3 4" key="2">
    <citation type="submission" date="2019-01" db="EMBL/GenBank/DDBJ databases">
        <title>The decoding of complex shrimp genome reveals the adaptation for benthos swimmer, frequently molting mechanism and breeding impact on genome.</title>
        <authorList>
            <person name="Sun Y."/>
            <person name="Gao Y."/>
            <person name="Yu Y."/>
        </authorList>
    </citation>
    <scope>NUCLEOTIDE SEQUENCE [LARGE SCALE GENOMIC DNA]</scope>
    <source>
        <tissue evidence="3">Muscle</tissue>
    </source>
</reference>